<dbReference type="InterPro" id="IPR036291">
    <property type="entry name" value="NAD(P)-bd_dom_sf"/>
</dbReference>
<evidence type="ECO:0000313" key="3">
    <source>
        <dbReference type="EMBL" id="SMH72319.1"/>
    </source>
</evidence>
<gene>
    <name evidence="3" type="primary">ytcB</name>
    <name evidence="3" type="ORF">NCS_30159</name>
</gene>
<dbReference type="SUPFAM" id="SSF51735">
    <property type="entry name" value="NAD(P)-binding Rossmann-fold domains"/>
    <property type="match status" value="1"/>
</dbReference>
<evidence type="ECO:0000259" key="2">
    <source>
        <dbReference type="Pfam" id="PF01370"/>
    </source>
</evidence>
<name>A0A2H1FHS2_9ARCH</name>
<dbReference type="RefSeq" id="WP_157928113.1">
    <property type="nucleotide sequence ID" value="NZ_LT841358.1"/>
</dbReference>
<dbReference type="GO" id="GO:0016829">
    <property type="term" value="F:lyase activity"/>
    <property type="evidence" value="ECO:0007669"/>
    <property type="project" value="UniProtKB-KW"/>
</dbReference>
<dbReference type="InterPro" id="IPR001509">
    <property type="entry name" value="Epimerase_deHydtase"/>
</dbReference>
<evidence type="ECO:0000256" key="1">
    <source>
        <dbReference type="ARBA" id="ARBA00023027"/>
    </source>
</evidence>
<dbReference type="EMBL" id="LT841358">
    <property type="protein sequence ID" value="SMH72319.1"/>
    <property type="molecule type" value="Genomic_DNA"/>
</dbReference>
<dbReference type="PANTHER" id="PTHR43574">
    <property type="entry name" value="EPIMERASE-RELATED"/>
    <property type="match status" value="1"/>
</dbReference>
<keyword evidence="3" id="KW-0456">Lyase</keyword>
<dbReference type="Gene3D" id="3.40.50.720">
    <property type="entry name" value="NAD(P)-binding Rossmann-like Domain"/>
    <property type="match status" value="1"/>
</dbReference>
<dbReference type="Proteomes" id="UP000230607">
    <property type="component" value="Chromosome 1"/>
</dbReference>
<keyword evidence="1" id="KW-0520">NAD</keyword>
<accession>A0A2H1FHS2</accession>
<reference evidence="4" key="1">
    <citation type="submission" date="2017-03" db="EMBL/GenBank/DDBJ databases">
        <authorList>
            <person name="Herbold C."/>
        </authorList>
    </citation>
    <scope>NUCLEOTIDE SEQUENCE [LARGE SCALE GENOMIC DNA]</scope>
</reference>
<organism evidence="3 4">
    <name type="scientific">Candidatus Nitrosotalea okcheonensis</name>
    <dbReference type="NCBI Taxonomy" id="1903276"/>
    <lineage>
        <taxon>Archaea</taxon>
        <taxon>Nitrososphaerota</taxon>
        <taxon>Nitrososphaeria</taxon>
        <taxon>Nitrosotaleales</taxon>
        <taxon>Nitrosotaleaceae</taxon>
        <taxon>Nitrosotalea</taxon>
    </lineage>
</organism>
<feature type="domain" description="NAD-dependent epimerase/dehydratase" evidence="2">
    <location>
        <begin position="4"/>
        <end position="242"/>
    </location>
</feature>
<keyword evidence="4" id="KW-1185">Reference proteome</keyword>
<dbReference type="AlphaFoldDB" id="A0A2H1FHS2"/>
<dbReference type="Pfam" id="PF01370">
    <property type="entry name" value="Epimerase"/>
    <property type="match status" value="1"/>
</dbReference>
<dbReference type="Gene3D" id="3.90.25.10">
    <property type="entry name" value="UDP-galactose 4-epimerase, domain 1"/>
    <property type="match status" value="1"/>
</dbReference>
<dbReference type="OrthoDB" id="4907at2157"/>
<dbReference type="PRINTS" id="PR01713">
    <property type="entry name" value="NUCEPIMERASE"/>
</dbReference>
<evidence type="ECO:0000313" key="4">
    <source>
        <dbReference type="Proteomes" id="UP000230607"/>
    </source>
</evidence>
<proteinExistence type="predicted"/>
<protein>
    <submittedName>
        <fullName evidence="3">Uncharacterized UDP-glucose epimerase YtcB</fullName>
        <ecNumber evidence="3">4.-.-.-</ecNumber>
    </submittedName>
</protein>
<dbReference type="EC" id="4.-.-.-" evidence="3"/>
<sequence>METVVVTGAAGFIGSHLSERLLKDKFKVIGIDCFTNYYSKEIKKKNLERCLQNENFTFIEDDLMDVDLETIFKKSKLLFHEAAQPGVRSSWGKEFDAYVKDNIQVTQRILEIAKDVKTLEKIVMASSSSIYGNQPGKMSEDTLPRPVSPYGVTKLASENLGFVYAQNFNLPITSLRYFTVYGPRQRPDMAFTRFIRANLEGSKITIYGNGSQSRDFTFVSDIVDANILVSESKIHGNALNIGGGSVHTIKEVIKMIENTTGVESKIVFEPPQKGDVLKTESNIEKASKILRYKPNIMLKKGLIEQVNWFKKTFEC</sequence>